<evidence type="ECO:0000256" key="2">
    <source>
        <dbReference type="ARBA" id="ARBA00023125"/>
    </source>
</evidence>
<dbReference type="Proteomes" id="UP000425916">
    <property type="component" value="Chromosome"/>
</dbReference>
<dbReference type="EMBL" id="CP046244">
    <property type="protein sequence ID" value="QGP90858.1"/>
    <property type="molecule type" value="Genomic_DNA"/>
</dbReference>
<dbReference type="OrthoDB" id="9801546at2"/>
<evidence type="ECO:0000256" key="3">
    <source>
        <dbReference type="ARBA" id="ARBA00023163"/>
    </source>
</evidence>
<dbReference type="CDD" id="cd07377">
    <property type="entry name" value="WHTH_GntR"/>
    <property type="match status" value="1"/>
</dbReference>
<evidence type="ECO:0000256" key="1">
    <source>
        <dbReference type="ARBA" id="ARBA00023015"/>
    </source>
</evidence>
<feature type="domain" description="HTH gntR-type" evidence="4">
    <location>
        <begin position="11"/>
        <end position="79"/>
    </location>
</feature>
<dbReference type="Pfam" id="PF00392">
    <property type="entry name" value="GntR"/>
    <property type="match status" value="1"/>
</dbReference>
<dbReference type="RefSeq" id="WP_156271314.1">
    <property type="nucleotide sequence ID" value="NZ_CP046244.1"/>
</dbReference>
<dbReference type="PROSITE" id="PS50949">
    <property type="entry name" value="HTH_GNTR"/>
    <property type="match status" value="1"/>
</dbReference>
<dbReference type="InterPro" id="IPR036390">
    <property type="entry name" value="WH_DNA-bd_sf"/>
</dbReference>
<accession>A0A6I5ZLY6</accession>
<organism evidence="5 6">
    <name type="scientific">Neomoorella glycerini</name>
    <dbReference type="NCBI Taxonomy" id="55779"/>
    <lineage>
        <taxon>Bacteria</taxon>
        <taxon>Bacillati</taxon>
        <taxon>Bacillota</taxon>
        <taxon>Clostridia</taxon>
        <taxon>Neomoorellales</taxon>
        <taxon>Neomoorellaceae</taxon>
        <taxon>Neomoorella</taxon>
    </lineage>
</organism>
<dbReference type="GO" id="GO:0003700">
    <property type="term" value="F:DNA-binding transcription factor activity"/>
    <property type="evidence" value="ECO:0007669"/>
    <property type="project" value="InterPro"/>
</dbReference>
<dbReference type="AlphaFoldDB" id="A0A6I5ZLY6"/>
<evidence type="ECO:0000313" key="6">
    <source>
        <dbReference type="Proteomes" id="UP000425916"/>
    </source>
</evidence>
<dbReference type="InterPro" id="IPR000524">
    <property type="entry name" value="Tscrpt_reg_HTH_GntR"/>
</dbReference>
<proteinExistence type="predicted"/>
<keyword evidence="2" id="KW-0238">DNA-binding</keyword>
<evidence type="ECO:0000313" key="5">
    <source>
        <dbReference type="EMBL" id="QGP90858.1"/>
    </source>
</evidence>
<keyword evidence="1" id="KW-0805">Transcription regulation</keyword>
<dbReference type="PANTHER" id="PTHR38445:SF9">
    <property type="entry name" value="HTH-TYPE TRANSCRIPTIONAL REPRESSOR YTRA"/>
    <property type="match status" value="1"/>
</dbReference>
<dbReference type="InterPro" id="IPR036388">
    <property type="entry name" value="WH-like_DNA-bd_sf"/>
</dbReference>
<keyword evidence="3" id="KW-0804">Transcription</keyword>
<gene>
    <name evidence="5" type="ORF">MGLY_01700</name>
</gene>
<dbReference type="Gene3D" id="1.10.10.10">
    <property type="entry name" value="Winged helix-like DNA-binding domain superfamily/Winged helix DNA-binding domain"/>
    <property type="match status" value="1"/>
</dbReference>
<protein>
    <submittedName>
        <fullName evidence="5">Bacterial regulatory protein, gntR family</fullName>
    </submittedName>
</protein>
<sequence>MAIAIDWDSGIPLWLQVKQGLLRQILAGVYKPGDQLPTVRQLAVELSINYNTVNRAYMELEREGFIVSRKGKGTFVAELGTVNKQTELNIVEEIIDAFLEKIIAAGVSPDAIIDLLQKRLKKIKTKI</sequence>
<dbReference type="SUPFAM" id="SSF46785">
    <property type="entry name" value="Winged helix' DNA-binding domain"/>
    <property type="match status" value="1"/>
</dbReference>
<keyword evidence="6" id="KW-1185">Reference proteome</keyword>
<dbReference type="PANTHER" id="PTHR38445">
    <property type="entry name" value="HTH-TYPE TRANSCRIPTIONAL REPRESSOR YTRA"/>
    <property type="match status" value="1"/>
</dbReference>
<evidence type="ECO:0000259" key="4">
    <source>
        <dbReference type="PROSITE" id="PS50949"/>
    </source>
</evidence>
<dbReference type="GO" id="GO:0003677">
    <property type="term" value="F:DNA binding"/>
    <property type="evidence" value="ECO:0007669"/>
    <property type="project" value="UniProtKB-KW"/>
</dbReference>
<reference evidence="5 6" key="1">
    <citation type="submission" date="2019-11" db="EMBL/GenBank/DDBJ databases">
        <title>Genome sequence of Moorella glycerini DSM11254.</title>
        <authorList>
            <person name="Poehlein A."/>
            <person name="Boeer T."/>
            <person name="Daniel R."/>
        </authorList>
    </citation>
    <scope>NUCLEOTIDE SEQUENCE [LARGE SCALE GENOMIC DNA]</scope>
    <source>
        <strain evidence="5 6">DSM 11254</strain>
    </source>
</reference>
<dbReference type="SMART" id="SM00345">
    <property type="entry name" value="HTH_GNTR"/>
    <property type="match status" value="1"/>
</dbReference>
<name>A0A6I5ZLY6_9FIRM</name>